<evidence type="ECO:0000256" key="5">
    <source>
        <dbReference type="ARBA" id="ARBA00022679"/>
    </source>
</evidence>
<dbReference type="GO" id="GO:0046920">
    <property type="term" value="F:alpha-(1-&gt;3)-fucosyltransferase activity"/>
    <property type="evidence" value="ECO:0007669"/>
    <property type="project" value="TreeGrafter"/>
</dbReference>
<keyword evidence="11" id="KW-0333">Golgi apparatus</keyword>
<dbReference type="InterPro" id="IPR001503">
    <property type="entry name" value="Glyco_trans_10"/>
</dbReference>
<dbReference type="Proteomes" id="UP000230750">
    <property type="component" value="Unassembled WGS sequence"/>
</dbReference>
<dbReference type="PANTHER" id="PTHR11929:SF145">
    <property type="entry name" value="ALPHA-(1,3)-FUCOSYLTRANSFERASE FUT-1"/>
    <property type="match status" value="1"/>
</dbReference>
<evidence type="ECO:0000256" key="11">
    <source>
        <dbReference type="RuleBase" id="RU003832"/>
    </source>
</evidence>
<comment type="pathway">
    <text evidence="2">Protein modification; protein glycosylation.</text>
</comment>
<dbReference type="SUPFAM" id="SSF53756">
    <property type="entry name" value="UDP-Glycosyltransferase/glycogen phosphorylase"/>
    <property type="match status" value="1"/>
</dbReference>
<evidence type="ECO:0000256" key="8">
    <source>
        <dbReference type="ARBA" id="ARBA00022989"/>
    </source>
</evidence>
<dbReference type="Pfam" id="PF17039">
    <property type="entry name" value="Glyco_tran_10_N"/>
    <property type="match status" value="1"/>
</dbReference>
<keyword evidence="5 11" id="KW-0808">Transferase</keyword>
<keyword evidence="15" id="KW-1185">Reference proteome</keyword>
<evidence type="ECO:0000313" key="14">
    <source>
        <dbReference type="EMBL" id="PIK37247.1"/>
    </source>
</evidence>
<keyword evidence="7" id="KW-0735">Signal-anchor</keyword>
<name>A0A2G8JND2_STIJA</name>
<dbReference type="PANTHER" id="PTHR11929">
    <property type="entry name" value="ALPHA- 1,3 -FUCOSYLTRANSFERASE"/>
    <property type="match status" value="1"/>
</dbReference>
<evidence type="ECO:0000256" key="2">
    <source>
        <dbReference type="ARBA" id="ARBA00004922"/>
    </source>
</evidence>
<keyword evidence="8" id="KW-1133">Transmembrane helix</keyword>
<keyword evidence="9" id="KW-0472">Membrane</keyword>
<comment type="subcellular location">
    <subcellularLocation>
        <location evidence="11">Golgi apparatus</location>
        <location evidence="11">Golgi stack membrane</location>
        <topology evidence="11">Single-pass type II membrane protein</topology>
    </subcellularLocation>
    <subcellularLocation>
        <location evidence="1">Membrane</location>
        <topology evidence="1">Single-pass membrane protein</topology>
    </subcellularLocation>
</comment>
<evidence type="ECO:0000259" key="13">
    <source>
        <dbReference type="Pfam" id="PF17039"/>
    </source>
</evidence>
<sequence length="329" mass="38622">MVTKRHETKNFDIVVFPYDVTVLRGDKLFWDRLHELRSQYRPNQRWVYATRETPIKLKRTLIPTRFTKNSFHWSSTYRSISDFPSPYGYYRTRGISVNETSVTNWALLKSGLIAWMSSNNQTTWHRQKFVTALNSHIKIDIFGKAGVPCGRNSTECEEKIRGYKFYLALENSCCAEYISEKFWRTLSWDCVPIVIGPSKRDYNRVAPPDSFIYVDDFESMDDFVRYLQAVDKNDTEYNSFFKWKEAGLVVNSFPDAGKDKSDANNEPPDQLYYSCKKVCEMAQRYRIETKPNSRKHRYFNPRAGYWDGSCGPCANHTWLQQFQKGADSN</sequence>
<evidence type="ECO:0000313" key="15">
    <source>
        <dbReference type="Proteomes" id="UP000230750"/>
    </source>
</evidence>
<protein>
    <recommendedName>
        <fullName evidence="11">Fucosyltransferase</fullName>
        <ecNumber evidence="11">2.4.1.-</ecNumber>
    </recommendedName>
</protein>
<dbReference type="Pfam" id="PF00852">
    <property type="entry name" value="Glyco_transf_10"/>
    <property type="match status" value="1"/>
</dbReference>
<accession>A0A2G8JND2</accession>
<dbReference type="InterPro" id="IPR031481">
    <property type="entry name" value="Glyco_tran_10_N"/>
</dbReference>
<evidence type="ECO:0000256" key="7">
    <source>
        <dbReference type="ARBA" id="ARBA00022968"/>
    </source>
</evidence>
<evidence type="ECO:0000256" key="10">
    <source>
        <dbReference type="ARBA" id="ARBA00023180"/>
    </source>
</evidence>
<evidence type="ECO:0000256" key="3">
    <source>
        <dbReference type="ARBA" id="ARBA00008919"/>
    </source>
</evidence>
<feature type="domain" description="Fucosyltransferase C-terminal" evidence="12">
    <location>
        <begin position="109"/>
        <end position="251"/>
    </location>
</feature>
<organism evidence="14 15">
    <name type="scientific">Stichopus japonicus</name>
    <name type="common">Sea cucumber</name>
    <dbReference type="NCBI Taxonomy" id="307972"/>
    <lineage>
        <taxon>Eukaryota</taxon>
        <taxon>Metazoa</taxon>
        <taxon>Echinodermata</taxon>
        <taxon>Eleutherozoa</taxon>
        <taxon>Echinozoa</taxon>
        <taxon>Holothuroidea</taxon>
        <taxon>Aspidochirotacea</taxon>
        <taxon>Aspidochirotida</taxon>
        <taxon>Stichopodidae</taxon>
        <taxon>Apostichopus</taxon>
    </lineage>
</organism>
<dbReference type="Gene3D" id="3.40.50.11660">
    <property type="entry name" value="Glycosyl transferase family 10, C-terminal domain"/>
    <property type="match status" value="1"/>
</dbReference>
<comment type="caution">
    <text evidence="14">The sequence shown here is derived from an EMBL/GenBank/DDBJ whole genome shotgun (WGS) entry which is preliminary data.</text>
</comment>
<evidence type="ECO:0000256" key="1">
    <source>
        <dbReference type="ARBA" id="ARBA00004167"/>
    </source>
</evidence>
<gene>
    <name evidence="14" type="ORF">BSL78_25922</name>
</gene>
<dbReference type="GO" id="GO:0032580">
    <property type="term" value="C:Golgi cisterna membrane"/>
    <property type="evidence" value="ECO:0007669"/>
    <property type="project" value="UniProtKB-SubCell"/>
</dbReference>
<evidence type="ECO:0000259" key="12">
    <source>
        <dbReference type="Pfam" id="PF00852"/>
    </source>
</evidence>
<dbReference type="AlphaFoldDB" id="A0A2G8JND2"/>
<evidence type="ECO:0000256" key="6">
    <source>
        <dbReference type="ARBA" id="ARBA00022692"/>
    </source>
</evidence>
<dbReference type="FunFam" id="3.40.50.11660:FF:000004">
    <property type="entry name" value="Glycoprotein 3-alpha-L-fucosyltransferase A"/>
    <property type="match status" value="1"/>
</dbReference>
<dbReference type="InterPro" id="IPR055270">
    <property type="entry name" value="Glyco_tran_10_C"/>
</dbReference>
<dbReference type="EMBL" id="MRZV01001530">
    <property type="protein sequence ID" value="PIK37247.1"/>
    <property type="molecule type" value="Genomic_DNA"/>
</dbReference>
<dbReference type="UniPathway" id="UPA00378"/>
<proteinExistence type="inferred from homology"/>
<dbReference type="EC" id="2.4.1.-" evidence="11"/>
<feature type="domain" description="Fucosyltransferase N-terminal" evidence="13">
    <location>
        <begin position="3"/>
        <end position="88"/>
    </location>
</feature>
<dbReference type="OrthoDB" id="427096at2759"/>
<evidence type="ECO:0000256" key="9">
    <source>
        <dbReference type="ARBA" id="ARBA00023136"/>
    </source>
</evidence>
<dbReference type="InterPro" id="IPR038577">
    <property type="entry name" value="GT10-like_C_sf"/>
</dbReference>
<comment type="similarity">
    <text evidence="3 11">Belongs to the glycosyltransferase 10 family.</text>
</comment>
<keyword evidence="6 11" id="KW-0812">Transmembrane</keyword>
<evidence type="ECO:0000256" key="4">
    <source>
        <dbReference type="ARBA" id="ARBA00022676"/>
    </source>
</evidence>
<keyword evidence="10" id="KW-0325">Glycoprotein</keyword>
<reference evidence="14 15" key="1">
    <citation type="journal article" date="2017" name="PLoS Biol.">
        <title>The sea cucumber genome provides insights into morphological evolution and visceral regeneration.</title>
        <authorList>
            <person name="Zhang X."/>
            <person name="Sun L."/>
            <person name="Yuan J."/>
            <person name="Sun Y."/>
            <person name="Gao Y."/>
            <person name="Zhang L."/>
            <person name="Li S."/>
            <person name="Dai H."/>
            <person name="Hamel J.F."/>
            <person name="Liu C."/>
            <person name="Yu Y."/>
            <person name="Liu S."/>
            <person name="Lin W."/>
            <person name="Guo K."/>
            <person name="Jin S."/>
            <person name="Xu P."/>
            <person name="Storey K.B."/>
            <person name="Huan P."/>
            <person name="Zhang T."/>
            <person name="Zhou Y."/>
            <person name="Zhang J."/>
            <person name="Lin C."/>
            <person name="Li X."/>
            <person name="Xing L."/>
            <person name="Huo D."/>
            <person name="Sun M."/>
            <person name="Wang L."/>
            <person name="Mercier A."/>
            <person name="Li F."/>
            <person name="Yang H."/>
            <person name="Xiang J."/>
        </authorList>
    </citation>
    <scope>NUCLEOTIDE SEQUENCE [LARGE SCALE GENOMIC DNA]</scope>
    <source>
        <strain evidence="14">Shaxun</strain>
        <tissue evidence="14">Muscle</tissue>
    </source>
</reference>
<keyword evidence="4 11" id="KW-0328">Glycosyltransferase</keyword>